<organism evidence="2 3">
    <name type="scientific">Furculomyces boomerangus</name>
    <dbReference type="NCBI Taxonomy" id="61424"/>
    <lineage>
        <taxon>Eukaryota</taxon>
        <taxon>Fungi</taxon>
        <taxon>Fungi incertae sedis</taxon>
        <taxon>Zoopagomycota</taxon>
        <taxon>Kickxellomycotina</taxon>
        <taxon>Harpellomycetes</taxon>
        <taxon>Harpellales</taxon>
        <taxon>Harpellaceae</taxon>
        <taxon>Furculomyces</taxon>
    </lineage>
</organism>
<keyword evidence="3" id="KW-1185">Reference proteome</keyword>
<protein>
    <submittedName>
        <fullName evidence="2">Uncharacterized protein</fullName>
    </submittedName>
</protein>
<evidence type="ECO:0000313" key="3">
    <source>
        <dbReference type="Proteomes" id="UP000245699"/>
    </source>
</evidence>
<accession>A0A2T9Y3F2</accession>
<dbReference type="AlphaFoldDB" id="A0A2T9Y3F2"/>
<evidence type="ECO:0000256" key="1">
    <source>
        <dbReference type="SAM" id="MobiDB-lite"/>
    </source>
</evidence>
<sequence length="95" mass="10774">MSRPFYLRIPSENSAPTPEIPAEENPLQPDNNGPKLLIPVPDPGNNAPRFQHPSPEVSLKLPNASKFDGNPSNYQEFISSMNFYFWARDDIFQND</sequence>
<dbReference type="Proteomes" id="UP000245699">
    <property type="component" value="Unassembled WGS sequence"/>
</dbReference>
<reference evidence="2 3" key="1">
    <citation type="journal article" date="2018" name="MBio">
        <title>Comparative Genomics Reveals the Core Gene Toolbox for the Fungus-Insect Symbiosis.</title>
        <authorList>
            <person name="Wang Y."/>
            <person name="Stata M."/>
            <person name="Wang W."/>
            <person name="Stajich J.E."/>
            <person name="White M.M."/>
            <person name="Moncalvo J.M."/>
        </authorList>
    </citation>
    <scope>NUCLEOTIDE SEQUENCE [LARGE SCALE GENOMIC DNA]</scope>
    <source>
        <strain evidence="2 3">AUS-77-4</strain>
    </source>
</reference>
<comment type="caution">
    <text evidence="2">The sequence shown here is derived from an EMBL/GenBank/DDBJ whole genome shotgun (WGS) entry which is preliminary data.</text>
</comment>
<evidence type="ECO:0000313" key="2">
    <source>
        <dbReference type="EMBL" id="PVU86858.1"/>
    </source>
</evidence>
<name>A0A2T9Y3F2_9FUNG</name>
<feature type="region of interest" description="Disordered" evidence="1">
    <location>
        <begin position="1"/>
        <end position="50"/>
    </location>
</feature>
<dbReference type="OrthoDB" id="5597598at2759"/>
<dbReference type="EMBL" id="MBFT01000832">
    <property type="protein sequence ID" value="PVU86858.1"/>
    <property type="molecule type" value="Genomic_DNA"/>
</dbReference>
<proteinExistence type="predicted"/>
<gene>
    <name evidence="2" type="ORF">BB559_006373</name>
</gene>